<name>A0A6A5C1M7_NAEFO</name>
<organism evidence="2 3">
    <name type="scientific">Naegleria fowleri</name>
    <name type="common">Brain eating amoeba</name>
    <dbReference type="NCBI Taxonomy" id="5763"/>
    <lineage>
        <taxon>Eukaryota</taxon>
        <taxon>Discoba</taxon>
        <taxon>Heterolobosea</taxon>
        <taxon>Tetramitia</taxon>
        <taxon>Eutetramitia</taxon>
        <taxon>Vahlkampfiidae</taxon>
        <taxon>Naegleria</taxon>
    </lineage>
</organism>
<evidence type="ECO:0000313" key="2">
    <source>
        <dbReference type="EMBL" id="KAF0980454.1"/>
    </source>
</evidence>
<dbReference type="EMBL" id="VFQX01000019">
    <property type="protein sequence ID" value="KAF0980454.1"/>
    <property type="molecule type" value="Genomic_DNA"/>
</dbReference>
<dbReference type="VEuPathDB" id="AmoebaDB:NF0043560"/>
<protein>
    <submittedName>
        <fullName evidence="2">Uncharacterized protein</fullName>
    </submittedName>
</protein>
<keyword evidence="3" id="KW-1185">Reference proteome</keyword>
<dbReference type="OrthoDB" id="10380375at2759"/>
<feature type="compositionally biased region" description="Pro residues" evidence="1">
    <location>
        <begin position="7"/>
        <end position="19"/>
    </location>
</feature>
<dbReference type="GeneID" id="68120883"/>
<proteinExistence type="predicted"/>
<dbReference type="VEuPathDB" id="AmoebaDB:FDP41_013668"/>
<feature type="region of interest" description="Disordered" evidence="1">
    <location>
        <begin position="1"/>
        <end position="20"/>
    </location>
</feature>
<sequence>MMNPSSSSPPPLPPLPPLRNLPSSETTRLKMFQSVFDPSDLFHFIVMSGFLQLDHVLGLRLVCKLWNEHIMLEGKGWNAFQYHVLIRKFHLSLPSEHKVPSSLSLSSSSSYETIKLFFSIAKACNSVRTGLAHPYFCAFREGNVFQGETNHTMMMETRMDFEEDLAGQFLSEKFYRSMPHVTPMLNKELNVVLDYIPSFLWAKICYWANLNHGQWFNRKDSCQQQDHDNNQHNFVVSSILWTQRIFTYSYDEFNFDMVIHFEGSFFASKKRMIEKLFLVDAVELTIQKEAPIPLDPTIYDKKFNYVLTSSCFETDQSHDICKVITTFGEFKLRYIDTYFLNHYRDSNQLVKDPVPKGLDAFFNSELQQTLFQFWSKGLLHVKFIRNFFVRLLLALAHKRHDWYSLSFHDSIQESCPNMKATNGVIEWFHEFVQTKKQEYSEIWHTFINDHEVFQGFHEGEKIQSYLVILMLKPNMETQSCPFQLVKYLFYEYKLDGEILS</sequence>
<evidence type="ECO:0000313" key="3">
    <source>
        <dbReference type="Proteomes" id="UP000444721"/>
    </source>
</evidence>
<dbReference type="AlphaFoldDB" id="A0A6A5C1M7"/>
<comment type="caution">
    <text evidence="2">The sequence shown here is derived from an EMBL/GenBank/DDBJ whole genome shotgun (WGS) entry which is preliminary data.</text>
</comment>
<accession>A0A6A5C1M7</accession>
<gene>
    <name evidence="2" type="ORF">FDP41_013668</name>
</gene>
<dbReference type="VEuPathDB" id="AmoebaDB:NfTy_027280"/>
<reference evidence="2 3" key="1">
    <citation type="journal article" date="2019" name="Sci. Rep.">
        <title>Nanopore sequencing improves the draft genome of the human pathogenic amoeba Naegleria fowleri.</title>
        <authorList>
            <person name="Liechti N."/>
            <person name="Schurch N."/>
            <person name="Bruggmann R."/>
            <person name="Wittwer M."/>
        </authorList>
    </citation>
    <scope>NUCLEOTIDE SEQUENCE [LARGE SCALE GENOMIC DNA]</scope>
    <source>
        <strain evidence="2 3">ATCC 30894</strain>
    </source>
</reference>
<dbReference type="OMA" id="TFINDHE"/>
<dbReference type="RefSeq" id="XP_044565167.1">
    <property type="nucleotide sequence ID" value="XM_044704323.1"/>
</dbReference>
<dbReference type="Proteomes" id="UP000444721">
    <property type="component" value="Unassembled WGS sequence"/>
</dbReference>
<evidence type="ECO:0000256" key="1">
    <source>
        <dbReference type="SAM" id="MobiDB-lite"/>
    </source>
</evidence>